<dbReference type="GO" id="GO:0005524">
    <property type="term" value="F:ATP binding"/>
    <property type="evidence" value="ECO:0007669"/>
    <property type="project" value="UniProtKB-KW"/>
</dbReference>
<accession>A0AAV4S4J2</accession>
<keyword evidence="3" id="KW-0067">ATP-binding</keyword>
<dbReference type="SUPFAM" id="SSF56801">
    <property type="entry name" value="Acetyl-CoA synthetase-like"/>
    <property type="match status" value="1"/>
</dbReference>
<evidence type="ECO:0000256" key="2">
    <source>
        <dbReference type="ARBA" id="ARBA00022741"/>
    </source>
</evidence>
<keyword evidence="2" id="KW-0547">Nucleotide-binding</keyword>
<sequence>MNALMTALCSQVCMKGPNVFKGYFKNEAATKESIIDGWQHSGDIGRWLP</sequence>
<organism evidence="4 5">
    <name type="scientific">Caerostris darwini</name>
    <dbReference type="NCBI Taxonomy" id="1538125"/>
    <lineage>
        <taxon>Eukaryota</taxon>
        <taxon>Metazoa</taxon>
        <taxon>Ecdysozoa</taxon>
        <taxon>Arthropoda</taxon>
        <taxon>Chelicerata</taxon>
        <taxon>Arachnida</taxon>
        <taxon>Araneae</taxon>
        <taxon>Araneomorphae</taxon>
        <taxon>Entelegynae</taxon>
        <taxon>Araneoidea</taxon>
        <taxon>Araneidae</taxon>
        <taxon>Caerostris</taxon>
    </lineage>
</organism>
<dbReference type="PANTHER" id="PTHR43272">
    <property type="entry name" value="LONG-CHAIN-FATTY-ACID--COA LIGASE"/>
    <property type="match status" value="1"/>
</dbReference>
<evidence type="ECO:0000313" key="5">
    <source>
        <dbReference type="Proteomes" id="UP001054837"/>
    </source>
</evidence>
<keyword evidence="1" id="KW-0436">Ligase</keyword>
<dbReference type="AlphaFoldDB" id="A0AAV4S4J2"/>
<dbReference type="Gene3D" id="2.30.38.10">
    <property type="entry name" value="Luciferase, Domain 3"/>
    <property type="match status" value="1"/>
</dbReference>
<dbReference type="GO" id="GO:0016020">
    <property type="term" value="C:membrane"/>
    <property type="evidence" value="ECO:0007669"/>
    <property type="project" value="TreeGrafter"/>
</dbReference>
<feature type="non-terminal residue" evidence="4">
    <location>
        <position position="49"/>
    </location>
</feature>
<keyword evidence="5" id="KW-1185">Reference proteome</keyword>
<gene>
    <name evidence="4" type="ORF">CDAR_102311</name>
</gene>
<evidence type="ECO:0000313" key="4">
    <source>
        <dbReference type="EMBL" id="GIY27864.1"/>
    </source>
</evidence>
<reference evidence="4 5" key="1">
    <citation type="submission" date="2021-06" db="EMBL/GenBank/DDBJ databases">
        <title>Caerostris darwini draft genome.</title>
        <authorList>
            <person name="Kono N."/>
            <person name="Arakawa K."/>
        </authorList>
    </citation>
    <scope>NUCLEOTIDE SEQUENCE [LARGE SCALE GENOMIC DNA]</scope>
</reference>
<dbReference type="GO" id="GO:0005783">
    <property type="term" value="C:endoplasmic reticulum"/>
    <property type="evidence" value="ECO:0007669"/>
    <property type="project" value="TreeGrafter"/>
</dbReference>
<evidence type="ECO:0000256" key="3">
    <source>
        <dbReference type="ARBA" id="ARBA00022840"/>
    </source>
</evidence>
<name>A0AAV4S4J2_9ARAC</name>
<dbReference type="GO" id="GO:0004467">
    <property type="term" value="F:long-chain fatty acid-CoA ligase activity"/>
    <property type="evidence" value="ECO:0007669"/>
    <property type="project" value="TreeGrafter"/>
</dbReference>
<proteinExistence type="predicted"/>
<dbReference type="PANTHER" id="PTHR43272:SF33">
    <property type="entry name" value="AMP-BINDING DOMAIN-CONTAINING PROTEIN-RELATED"/>
    <property type="match status" value="1"/>
</dbReference>
<evidence type="ECO:0000256" key="1">
    <source>
        <dbReference type="ARBA" id="ARBA00022598"/>
    </source>
</evidence>
<dbReference type="EMBL" id="BPLQ01007092">
    <property type="protein sequence ID" value="GIY27864.1"/>
    <property type="molecule type" value="Genomic_DNA"/>
</dbReference>
<protein>
    <submittedName>
        <fullName evidence="4">Uncharacterized protein</fullName>
    </submittedName>
</protein>
<dbReference type="Proteomes" id="UP001054837">
    <property type="component" value="Unassembled WGS sequence"/>
</dbReference>
<comment type="caution">
    <text evidence="4">The sequence shown here is derived from an EMBL/GenBank/DDBJ whole genome shotgun (WGS) entry which is preliminary data.</text>
</comment>